<dbReference type="AlphaFoldDB" id="A0AB38A5J1"/>
<dbReference type="RefSeq" id="WP_057002046.1">
    <property type="nucleotide sequence ID" value="NZ_FNSH01000001.1"/>
</dbReference>
<dbReference type="SUPFAM" id="SSF55846">
    <property type="entry name" value="N-acetylmuramoyl-L-alanine amidase-like"/>
    <property type="match status" value="1"/>
</dbReference>
<dbReference type="GO" id="GO:0008745">
    <property type="term" value="F:N-acetylmuramoyl-L-alanine amidase activity"/>
    <property type="evidence" value="ECO:0007669"/>
    <property type="project" value="UniProtKB-EC"/>
</dbReference>
<evidence type="ECO:0000256" key="1">
    <source>
        <dbReference type="ARBA" id="ARBA00001561"/>
    </source>
</evidence>
<keyword evidence="4" id="KW-0961">Cell wall biogenesis/degradation</keyword>
<organism evidence="7 8">
    <name type="scientific">Atopobium minutum</name>
    <dbReference type="NCBI Taxonomy" id="1381"/>
    <lineage>
        <taxon>Bacteria</taxon>
        <taxon>Bacillati</taxon>
        <taxon>Actinomycetota</taxon>
        <taxon>Coriobacteriia</taxon>
        <taxon>Coriobacteriales</taxon>
        <taxon>Atopobiaceae</taxon>
        <taxon>Atopobium</taxon>
    </lineage>
</organism>
<feature type="domain" description="Cpl-7 lysozyme C-terminal" evidence="6">
    <location>
        <begin position="191"/>
        <end position="232"/>
    </location>
</feature>
<keyword evidence="3" id="KW-0378">Hydrolase</keyword>
<evidence type="ECO:0000256" key="2">
    <source>
        <dbReference type="ARBA" id="ARBA00011901"/>
    </source>
</evidence>
<feature type="domain" description="Cpl-7 lysozyme C-terminal" evidence="6">
    <location>
        <begin position="242"/>
        <end position="283"/>
    </location>
</feature>
<name>A0AB38A5J1_9ACTN</name>
<dbReference type="Proteomes" id="UP000183687">
    <property type="component" value="Unassembled WGS sequence"/>
</dbReference>
<evidence type="ECO:0000256" key="3">
    <source>
        <dbReference type="ARBA" id="ARBA00022801"/>
    </source>
</evidence>
<evidence type="ECO:0000313" key="8">
    <source>
        <dbReference type="Proteomes" id="UP000183687"/>
    </source>
</evidence>
<dbReference type="EMBL" id="FNSH01000001">
    <property type="protein sequence ID" value="SEB51976.1"/>
    <property type="molecule type" value="Genomic_DNA"/>
</dbReference>
<gene>
    <name evidence="7" type="ORF">SAMN04489746_0486</name>
</gene>
<evidence type="ECO:0000256" key="4">
    <source>
        <dbReference type="ARBA" id="ARBA00023316"/>
    </source>
</evidence>
<dbReference type="PANTHER" id="PTHR30417:SF1">
    <property type="entry name" value="N-ACETYLMURAMOYL-L-ALANINE AMIDASE AMID"/>
    <property type="match status" value="1"/>
</dbReference>
<evidence type="ECO:0000259" key="6">
    <source>
        <dbReference type="SMART" id="SM01095"/>
    </source>
</evidence>
<feature type="domain" description="N-acetylmuramoyl-L-alanine amidase" evidence="5">
    <location>
        <begin position="16"/>
        <end position="146"/>
    </location>
</feature>
<dbReference type="GO" id="GO:0009254">
    <property type="term" value="P:peptidoglycan turnover"/>
    <property type="evidence" value="ECO:0007669"/>
    <property type="project" value="TreeGrafter"/>
</dbReference>
<comment type="catalytic activity">
    <reaction evidence="1">
        <text>Hydrolyzes the link between N-acetylmuramoyl residues and L-amino acid residues in certain cell-wall glycopeptides.</text>
        <dbReference type="EC" id="3.5.1.28"/>
    </reaction>
</comment>
<dbReference type="InterPro" id="IPR036505">
    <property type="entry name" value="Amidase/PGRP_sf"/>
</dbReference>
<dbReference type="Gene3D" id="3.40.80.10">
    <property type="entry name" value="Peptidoglycan recognition protein-like"/>
    <property type="match status" value="1"/>
</dbReference>
<dbReference type="InterPro" id="IPR002502">
    <property type="entry name" value="Amidase_domain"/>
</dbReference>
<dbReference type="SMART" id="SM01095">
    <property type="entry name" value="Cpl-7"/>
    <property type="match status" value="2"/>
</dbReference>
<evidence type="ECO:0000313" key="7">
    <source>
        <dbReference type="EMBL" id="SEB51976.1"/>
    </source>
</evidence>
<dbReference type="InterPro" id="IPR051206">
    <property type="entry name" value="NAMLAA_amidase_2"/>
</dbReference>
<proteinExistence type="predicted"/>
<reference evidence="7 8" key="1">
    <citation type="submission" date="2016-10" db="EMBL/GenBank/DDBJ databases">
        <authorList>
            <person name="Varghese N."/>
            <person name="Submissions S."/>
        </authorList>
    </citation>
    <scope>NUCLEOTIDE SEQUENCE [LARGE SCALE GENOMIC DNA]</scope>
    <source>
        <strain evidence="7 8">DSM 20586</strain>
    </source>
</reference>
<dbReference type="SMART" id="SM00644">
    <property type="entry name" value="Ami_2"/>
    <property type="match status" value="1"/>
</dbReference>
<comment type="caution">
    <text evidence="7">The sequence shown here is derived from an EMBL/GenBank/DDBJ whole genome shotgun (WGS) entry which is preliminary data.</text>
</comment>
<evidence type="ECO:0000259" key="5">
    <source>
        <dbReference type="SMART" id="SM00644"/>
    </source>
</evidence>
<accession>A0AB38A5J1</accession>
<dbReference type="GO" id="GO:0009253">
    <property type="term" value="P:peptidoglycan catabolic process"/>
    <property type="evidence" value="ECO:0007669"/>
    <property type="project" value="InterPro"/>
</dbReference>
<sequence length="283" mass="31375">MKNWNTLEADLNLLMNKHFTKGRQGRSINKIILHHNDGNLSIQGCWNVWQTRPASAHYQVETSGRIGQLVWDRDTAWHAGNWVANTTSIGIEHADASTHPYRISDACLENGAHLVAALCHYYKLGRPAWGKNIFGHRDFSATECPASIAGSQHGAYMARAGYWYDQMTSSKTSTPAAAPTSKPAPSGCKSIDTLAHEVINGSWGNGNDRYQRLTAAGFDYDAVQARVNEILGFKAKPAGKSIETLAREVIRGDWGNGQERYNRLTNAGYNYQQVQNRVNQILS</sequence>
<dbReference type="InterPro" id="IPR013168">
    <property type="entry name" value="Cpl_7_lyso_C"/>
</dbReference>
<dbReference type="Pfam" id="PF08230">
    <property type="entry name" value="CW_7"/>
    <property type="match status" value="2"/>
</dbReference>
<dbReference type="Pfam" id="PF01510">
    <property type="entry name" value="Amidase_2"/>
    <property type="match status" value="1"/>
</dbReference>
<dbReference type="EC" id="3.5.1.28" evidence="2"/>
<dbReference type="GO" id="GO:0071555">
    <property type="term" value="P:cell wall organization"/>
    <property type="evidence" value="ECO:0007669"/>
    <property type="project" value="UniProtKB-KW"/>
</dbReference>
<dbReference type="CDD" id="cd06583">
    <property type="entry name" value="PGRP"/>
    <property type="match status" value="1"/>
</dbReference>
<protein>
    <recommendedName>
        <fullName evidence="2">N-acetylmuramoyl-L-alanine amidase</fullName>
        <ecNumber evidence="2">3.5.1.28</ecNumber>
    </recommendedName>
</protein>
<dbReference type="PANTHER" id="PTHR30417">
    <property type="entry name" value="N-ACETYLMURAMOYL-L-ALANINE AMIDASE AMID"/>
    <property type="match status" value="1"/>
</dbReference>